<keyword evidence="2" id="KW-0677">Repeat</keyword>
<evidence type="ECO:0000256" key="2">
    <source>
        <dbReference type="ARBA" id="ARBA00022737"/>
    </source>
</evidence>
<dbReference type="AlphaFoldDB" id="A0A835M425"/>
<dbReference type="Pfam" id="PF13041">
    <property type="entry name" value="PPR_2"/>
    <property type="match status" value="1"/>
</dbReference>
<name>A0A835M425_9MAGN</name>
<dbReference type="PANTHER" id="PTHR47941">
    <property type="entry name" value="PENTATRICOPEPTIDE REPEAT-CONTAINING PROTEIN 3, MITOCHONDRIAL"/>
    <property type="match status" value="1"/>
</dbReference>
<proteinExistence type="inferred from homology"/>
<dbReference type="InterPro" id="IPR011990">
    <property type="entry name" value="TPR-like_helical_dom_sf"/>
</dbReference>
<dbReference type="NCBIfam" id="TIGR00756">
    <property type="entry name" value="PPR"/>
    <property type="match status" value="2"/>
</dbReference>
<protein>
    <recommendedName>
        <fullName evidence="6">Pentatricopeptide repeat-containing protein</fullName>
    </recommendedName>
</protein>
<organism evidence="4 5">
    <name type="scientific">Coptis chinensis</name>
    <dbReference type="NCBI Taxonomy" id="261450"/>
    <lineage>
        <taxon>Eukaryota</taxon>
        <taxon>Viridiplantae</taxon>
        <taxon>Streptophyta</taxon>
        <taxon>Embryophyta</taxon>
        <taxon>Tracheophyta</taxon>
        <taxon>Spermatophyta</taxon>
        <taxon>Magnoliopsida</taxon>
        <taxon>Ranunculales</taxon>
        <taxon>Ranunculaceae</taxon>
        <taxon>Coptidoideae</taxon>
        <taxon>Coptis</taxon>
    </lineage>
</organism>
<feature type="repeat" description="PPR" evidence="3">
    <location>
        <begin position="9"/>
        <end position="43"/>
    </location>
</feature>
<feature type="repeat" description="PPR" evidence="3">
    <location>
        <begin position="44"/>
        <end position="78"/>
    </location>
</feature>
<reference evidence="4 5" key="1">
    <citation type="submission" date="2020-10" db="EMBL/GenBank/DDBJ databases">
        <title>The Coptis chinensis genome and diversification of protoberbering-type alkaloids.</title>
        <authorList>
            <person name="Wang B."/>
            <person name="Shu S."/>
            <person name="Song C."/>
            <person name="Liu Y."/>
        </authorList>
    </citation>
    <scope>NUCLEOTIDE SEQUENCE [LARGE SCALE GENOMIC DNA]</scope>
    <source>
        <strain evidence="4">HL-2020</strain>
        <tissue evidence="4">Leaf</tissue>
    </source>
</reference>
<sequence>MQCKGLKYTIVNYTTLLGGLGKVGRAKSVQKLFEEIMGKGISPDVVTYTSIIHGLCVSGFFKEATWFLNDMLTRGIPPNVVTYTSRFTVIAIEHWQAASKFVNQMVVS</sequence>
<dbReference type="OrthoDB" id="42736at2759"/>
<dbReference type="InterPro" id="IPR002885">
    <property type="entry name" value="PPR_rpt"/>
</dbReference>
<dbReference type="PROSITE" id="PS51375">
    <property type="entry name" value="PPR"/>
    <property type="match status" value="2"/>
</dbReference>
<evidence type="ECO:0000313" key="5">
    <source>
        <dbReference type="Proteomes" id="UP000631114"/>
    </source>
</evidence>
<dbReference type="Pfam" id="PF01535">
    <property type="entry name" value="PPR"/>
    <property type="match status" value="1"/>
</dbReference>
<gene>
    <name evidence="4" type="ORF">IFM89_000990</name>
</gene>
<keyword evidence="5" id="KW-1185">Reference proteome</keyword>
<dbReference type="EMBL" id="JADFTS010000002">
    <property type="protein sequence ID" value="KAF9618355.1"/>
    <property type="molecule type" value="Genomic_DNA"/>
</dbReference>
<comment type="caution">
    <text evidence="4">The sequence shown here is derived from an EMBL/GenBank/DDBJ whole genome shotgun (WGS) entry which is preliminary data.</text>
</comment>
<comment type="similarity">
    <text evidence="1">Belongs to the PPR family. P subfamily.</text>
</comment>
<dbReference type="Proteomes" id="UP000631114">
    <property type="component" value="Unassembled WGS sequence"/>
</dbReference>
<evidence type="ECO:0000256" key="1">
    <source>
        <dbReference type="ARBA" id="ARBA00007626"/>
    </source>
</evidence>
<dbReference type="Gene3D" id="1.25.40.10">
    <property type="entry name" value="Tetratricopeptide repeat domain"/>
    <property type="match status" value="1"/>
</dbReference>
<evidence type="ECO:0008006" key="6">
    <source>
        <dbReference type="Google" id="ProtNLM"/>
    </source>
</evidence>
<evidence type="ECO:0000313" key="4">
    <source>
        <dbReference type="EMBL" id="KAF9618355.1"/>
    </source>
</evidence>
<evidence type="ECO:0000256" key="3">
    <source>
        <dbReference type="PROSITE-ProRule" id="PRU00708"/>
    </source>
</evidence>
<accession>A0A835M425</accession>